<evidence type="ECO:0000313" key="2">
    <source>
        <dbReference type="EMBL" id="KAI5401994.1"/>
    </source>
</evidence>
<reference evidence="2 3" key="1">
    <citation type="journal article" date="2022" name="Nat. Genet.">
        <title>Improved pea reference genome and pan-genome highlight genomic features and evolutionary characteristics.</title>
        <authorList>
            <person name="Yang T."/>
            <person name="Liu R."/>
            <person name="Luo Y."/>
            <person name="Hu S."/>
            <person name="Wang D."/>
            <person name="Wang C."/>
            <person name="Pandey M.K."/>
            <person name="Ge S."/>
            <person name="Xu Q."/>
            <person name="Li N."/>
            <person name="Li G."/>
            <person name="Huang Y."/>
            <person name="Saxena R.K."/>
            <person name="Ji Y."/>
            <person name="Li M."/>
            <person name="Yan X."/>
            <person name="He Y."/>
            <person name="Liu Y."/>
            <person name="Wang X."/>
            <person name="Xiang C."/>
            <person name="Varshney R.K."/>
            <person name="Ding H."/>
            <person name="Gao S."/>
            <person name="Zong X."/>
        </authorList>
    </citation>
    <scope>NUCLEOTIDE SEQUENCE [LARGE SCALE GENOMIC DNA]</scope>
    <source>
        <strain evidence="2 3">cv. Zhongwan 6</strain>
    </source>
</reference>
<evidence type="ECO:0000313" key="3">
    <source>
        <dbReference type="Proteomes" id="UP001058974"/>
    </source>
</evidence>
<name>A0A9D5AB76_PEA</name>
<protein>
    <recommendedName>
        <fullName evidence="1">DUF7477 domain-containing protein</fullName>
    </recommendedName>
</protein>
<keyword evidence="3" id="KW-1185">Reference proteome</keyword>
<dbReference type="Pfam" id="PF24289">
    <property type="entry name" value="DUF7477"/>
    <property type="match status" value="1"/>
</dbReference>
<dbReference type="Gramene" id="Psat6g239920.1">
    <property type="protein sequence ID" value="Psat6g239920.1.cds"/>
    <property type="gene ID" value="Psat6g239920"/>
</dbReference>
<dbReference type="AlphaFoldDB" id="A0A9D5AB76"/>
<accession>A0A9D5AB76</accession>
<dbReference type="Proteomes" id="UP001058974">
    <property type="component" value="Chromosome 6"/>
</dbReference>
<organism evidence="2 3">
    <name type="scientific">Pisum sativum</name>
    <name type="common">Garden pea</name>
    <name type="synonym">Lathyrus oleraceus</name>
    <dbReference type="NCBI Taxonomy" id="3888"/>
    <lineage>
        <taxon>Eukaryota</taxon>
        <taxon>Viridiplantae</taxon>
        <taxon>Streptophyta</taxon>
        <taxon>Embryophyta</taxon>
        <taxon>Tracheophyta</taxon>
        <taxon>Spermatophyta</taxon>
        <taxon>Magnoliopsida</taxon>
        <taxon>eudicotyledons</taxon>
        <taxon>Gunneridae</taxon>
        <taxon>Pentapetalae</taxon>
        <taxon>rosids</taxon>
        <taxon>fabids</taxon>
        <taxon>Fabales</taxon>
        <taxon>Fabaceae</taxon>
        <taxon>Papilionoideae</taxon>
        <taxon>50 kb inversion clade</taxon>
        <taxon>NPAAA clade</taxon>
        <taxon>Hologalegina</taxon>
        <taxon>IRL clade</taxon>
        <taxon>Fabeae</taxon>
        <taxon>Lathyrus</taxon>
    </lineage>
</organism>
<dbReference type="Gramene" id="Psat06G0645500-T1">
    <property type="protein sequence ID" value="KAI5401994.1"/>
    <property type="gene ID" value="KIW84_066455"/>
</dbReference>
<feature type="domain" description="DUF7477" evidence="1">
    <location>
        <begin position="38"/>
        <end position="302"/>
    </location>
</feature>
<proteinExistence type="predicted"/>
<dbReference type="OrthoDB" id="1890401at2759"/>
<dbReference type="EMBL" id="JAMSHJ010000006">
    <property type="protein sequence ID" value="KAI5401994.1"/>
    <property type="molecule type" value="Genomic_DNA"/>
</dbReference>
<sequence>MAESKESSRKREKTVVDQDPSCSNLISLFDDFFIDDSKKVGEKRGRVKADANVDKLPKEIRPPSQWFSVFNARKPMKQRFHSNVSDGRLSHHIEKGFSDKLRISCVSCCSNLWVLIMDAGTDYTDQVYNLSPSFLPKKWIYEQWAKKFYITSLAGSKKGSSIVVMSKGTPYTTQRYKVSRSFPKEWINKKREQGFHVTSMGTAGIRWCIVMSCNAGFSDQLVELDFLYPSEGIQKRLDNGCRITATAATLNQSALILSIPSNKPGDETQETLHTLKFPSANVREKWSKNLYLAQLCYGRILSRSPLPSEFS</sequence>
<evidence type="ECO:0000259" key="1">
    <source>
        <dbReference type="Pfam" id="PF24289"/>
    </source>
</evidence>
<comment type="caution">
    <text evidence="2">The sequence shown here is derived from an EMBL/GenBank/DDBJ whole genome shotgun (WGS) entry which is preliminary data.</text>
</comment>
<dbReference type="InterPro" id="IPR055900">
    <property type="entry name" value="DUF7477"/>
</dbReference>
<gene>
    <name evidence="2" type="ORF">KIW84_066455</name>
</gene>